<dbReference type="PANTHER" id="PTHR37466">
    <property type="entry name" value="SLR1628 PROTEIN"/>
    <property type="match status" value="1"/>
</dbReference>
<proteinExistence type="predicted"/>
<name>A0A5C5XJT2_9PLAN</name>
<accession>A0A5C5XJT2</accession>
<dbReference type="AlphaFoldDB" id="A0A5C5XJT2"/>
<organism evidence="1 2">
    <name type="scientific">Rubinisphaera italica</name>
    <dbReference type="NCBI Taxonomy" id="2527969"/>
    <lineage>
        <taxon>Bacteria</taxon>
        <taxon>Pseudomonadati</taxon>
        <taxon>Planctomycetota</taxon>
        <taxon>Planctomycetia</taxon>
        <taxon>Planctomycetales</taxon>
        <taxon>Planctomycetaceae</taxon>
        <taxon>Rubinisphaera</taxon>
    </lineage>
</organism>
<evidence type="ECO:0000313" key="1">
    <source>
        <dbReference type="EMBL" id="TWT62375.1"/>
    </source>
</evidence>
<gene>
    <name evidence="1" type="ORF">Pan54_31170</name>
</gene>
<dbReference type="PANTHER" id="PTHR37466:SF1">
    <property type="entry name" value="SLR1628 PROTEIN"/>
    <property type="match status" value="1"/>
</dbReference>
<evidence type="ECO:0008006" key="3">
    <source>
        <dbReference type="Google" id="ProtNLM"/>
    </source>
</evidence>
<dbReference type="InterPro" id="IPR018714">
    <property type="entry name" value="DUF2237"/>
</dbReference>
<dbReference type="Proteomes" id="UP000316095">
    <property type="component" value="Unassembled WGS sequence"/>
</dbReference>
<comment type="caution">
    <text evidence="1">The sequence shown here is derived from an EMBL/GenBank/DDBJ whole genome shotgun (WGS) entry which is preliminary data.</text>
</comment>
<dbReference type="Gene3D" id="3.30.56.110">
    <property type="entry name" value="Protein of unknown function DUF2237"/>
    <property type="match status" value="1"/>
</dbReference>
<protein>
    <recommendedName>
        <fullName evidence="3">DUF2237 domain-containing protein</fullName>
    </recommendedName>
</protein>
<dbReference type="Pfam" id="PF09996">
    <property type="entry name" value="DUF2237"/>
    <property type="match status" value="1"/>
</dbReference>
<keyword evidence="2" id="KW-1185">Reference proteome</keyword>
<dbReference type="EMBL" id="SJPG01000001">
    <property type="protein sequence ID" value="TWT62375.1"/>
    <property type="molecule type" value="Genomic_DNA"/>
</dbReference>
<sequence>MNFNTEKQKVMSTPSRSGAKNVLGQPLITCSESPMTGFYRNGCCDTGAGDMGVHTVCIEATAEFLEFSKAQGNDLSTPIPQYEFPGLTPGDRWCLCAVRWKEAYEAGTAPKVILEATHMATLEFISLEELQEYATSAN</sequence>
<reference evidence="1 2" key="1">
    <citation type="submission" date="2019-02" db="EMBL/GenBank/DDBJ databases">
        <title>Deep-cultivation of Planctomycetes and their phenomic and genomic characterization uncovers novel biology.</title>
        <authorList>
            <person name="Wiegand S."/>
            <person name="Jogler M."/>
            <person name="Boedeker C."/>
            <person name="Pinto D."/>
            <person name="Vollmers J."/>
            <person name="Rivas-Marin E."/>
            <person name="Kohn T."/>
            <person name="Peeters S.H."/>
            <person name="Heuer A."/>
            <person name="Rast P."/>
            <person name="Oberbeckmann S."/>
            <person name="Bunk B."/>
            <person name="Jeske O."/>
            <person name="Meyerdierks A."/>
            <person name="Storesund J.E."/>
            <person name="Kallscheuer N."/>
            <person name="Luecker S."/>
            <person name="Lage O.M."/>
            <person name="Pohl T."/>
            <person name="Merkel B.J."/>
            <person name="Hornburger P."/>
            <person name="Mueller R.-W."/>
            <person name="Bruemmer F."/>
            <person name="Labrenz M."/>
            <person name="Spormann A.M."/>
            <person name="Op Den Camp H."/>
            <person name="Overmann J."/>
            <person name="Amann R."/>
            <person name="Jetten M.S.M."/>
            <person name="Mascher T."/>
            <person name="Medema M.H."/>
            <person name="Devos D.P."/>
            <person name="Kaster A.-K."/>
            <person name="Ovreas L."/>
            <person name="Rohde M."/>
            <person name="Galperin M.Y."/>
            <person name="Jogler C."/>
        </authorList>
    </citation>
    <scope>NUCLEOTIDE SEQUENCE [LARGE SCALE GENOMIC DNA]</scope>
    <source>
        <strain evidence="1 2">Pan54</strain>
    </source>
</reference>
<evidence type="ECO:0000313" key="2">
    <source>
        <dbReference type="Proteomes" id="UP000316095"/>
    </source>
</evidence>